<dbReference type="GO" id="GO:0016491">
    <property type="term" value="F:oxidoreductase activity"/>
    <property type="evidence" value="ECO:0007669"/>
    <property type="project" value="InterPro"/>
</dbReference>
<dbReference type="InterPro" id="IPR008972">
    <property type="entry name" value="Cupredoxin"/>
</dbReference>
<comment type="caution">
    <text evidence="3">The sequence shown here is derived from an EMBL/GenBank/DDBJ whole genome shotgun (WGS) entry which is preliminary data.</text>
</comment>
<dbReference type="GO" id="GO:0005507">
    <property type="term" value="F:copper ion binding"/>
    <property type="evidence" value="ECO:0007669"/>
    <property type="project" value="InterPro"/>
</dbReference>
<comment type="similarity">
    <text evidence="1">Belongs to the multicopper oxidase family.</text>
</comment>
<dbReference type="InterPro" id="IPR011706">
    <property type="entry name" value="Cu-oxidase_C"/>
</dbReference>
<protein>
    <recommendedName>
        <fullName evidence="2">Plastocyanin-like domain-containing protein</fullName>
    </recommendedName>
</protein>
<reference evidence="3" key="1">
    <citation type="submission" date="2020-11" db="EMBL/GenBank/DDBJ databases">
        <title>Chlorella ohadii genome sequencing and assembly.</title>
        <authorList>
            <person name="Murik O."/>
            <person name="Treves H."/>
            <person name="Kedem I."/>
            <person name="Shotland Y."/>
            <person name="Kaplan A."/>
        </authorList>
    </citation>
    <scope>NUCLEOTIDE SEQUENCE</scope>
    <source>
        <strain evidence="3">1</strain>
    </source>
</reference>
<dbReference type="Pfam" id="PF07731">
    <property type="entry name" value="Cu-oxidase_2"/>
    <property type="match status" value="1"/>
</dbReference>
<accession>A0AAD5DCE1</accession>
<dbReference type="AlphaFoldDB" id="A0AAD5DCE1"/>
<feature type="domain" description="Plastocyanin-like" evidence="2">
    <location>
        <begin position="161"/>
        <end position="276"/>
    </location>
</feature>
<sequence length="318" mass="35357">MPQRHIVNTQTGNVAKGCELLLFAHDHVYLQQVPRKVPHIYLTSGNRAELLVRCINPGNYVLTAGRYPSAMGTWVNTDVNNLVQPVVLRLSVTARSRWDRTHRPWEASWPLQERKCAPLYPGYAAPLTDAKIIRANAVGKMVMQQAGFTRNAPGVVGNIPFSCSVNGRFLDVPDPNPLIMEQGKIIQWTNFTGLFLHPLHLHSGTMTIVALPLDQLQPNATWTAWYEPGDRGDTLQFPQAKRGPGAGITLRIQPGPFSGYSMMHCHFLQHEDAGCVKLVKWQCPGYESTLGSVAGVLAEKDQPMVCKNFQYAVPPTVW</sequence>
<dbReference type="SUPFAM" id="SSF49503">
    <property type="entry name" value="Cupredoxins"/>
    <property type="match status" value="1"/>
</dbReference>
<gene>
    <name evidence="3" type="ORF">COHA_010700</name>
</gene>
<dbReference type="Gene3D" id="2.60.40.420">
    <property type="entry name" value="Cupredoxins - blue copper proteins"/>
    <property type="match status" value="2"/>
</dbReference>
<name>A0AAD5DCE1_9CHLO</name>
<organism evidence="3 4">
    <name type="scientific">Chlorella ohadii</name>
    <dbReference type="NCBI Taxonomy" id="2649997"/>
    <lineage>
        <taxon>Eukaryota</taxon>
        <taxon>Viridiplantae</taxon>
        <taxon>Chlorophyta</taxon>
        <taxon>core chlorophytes</taxon>
        <taxon>Trebouxiophyceae</taxon>
        <taxon>Chlorellales</taxon>
        <taxon>Chlorellaceae</taxon>
        <taxon>Chlorella clade</taxon>
        <taxon>Chlorella</taxon>
    </lineage>
</organism>
<evidence type="ECO:0000256" key="1">
    <source>
        <dbReference type="ARBA" id="ARBA00010609"/>
    </source>
</evidence>
<dbReference type="EMBL" id="JADXDR010000271">
    <property type="protein sequence ID" value="KAI7835405.1"/>
    <property type="molecule type" value="Genomic_DNA"/>
</dbReference>
<evidence type="ECO:0000313" key="4">
    <source>
        <dbReference type="Proteomes" id="UP001205105"/>
    </source>
</evidence>
<evidence type="ECO:0000313" key="3">
    <source>
        <dbReference type="EMBL" id="KAI7835405.1"/>
    </source>
</evidence>
<evidence type="ECO:0000259" key="2">
    <source>
        <dbReference type="Pfam" id="PF07731"/>
    </source>
</evidence>
<proteinExistence type="inferred from homology"/>
<dbReference type="Proteomes" id="UP001205105">
    <property type="component" value="Unassembled WGS sequence"/>
</dbReference>
<keyword evidence="4" id="KW-1185">Reference proteome</keyword>